<keyword evidence="4" id="KW-1015">Disulfide bond</keyword>
<feature type="domain" description="Fibrinogen C-terminal" evidence="5">
    <location>
        <begin position="13"/>
        <end position="55"/>
    </location>
</feature>
<dbReference type="GO" id="GO:0005615">
    <property type="term" value="C:extracellular space"/>
    <property type="evidence" value="ECO:0000318"/>
    <property type="project" value="GO_Central"/>
</dbReference>
<evidence type="ECO:0000256" key="1">
    <source>
        <dbReference type="ARBA" id="ARBA00022723"/>
    </source>
</evidence>
<keyword evidence="2" id="KW-0430">Lectin</keyword>
<dbReference type="GO" id="GO:0046872">
    <property type="term" value="F:metal ion binding"/>
    <property type="evidence" value="ECO:0007669"/>
    <property type="project" value="UniProtKB-KW"/>
</dbReference>
<keyword evidence="7" id="KW-1185">Reference proteome</keyword>
<name>F6WUV8_CIOIN</name>
<dbReference type="NCBIfam" id="NF040941">
    <property type="entry name" value="GGGWT_bact"/>
    <property type="match status" value="1"/>
</dbReference>
<keyword evidence="1" id="KW-0479">Metal-binding</keyword>
<gene>
    <name evidence="6" type="primary">LOC100181310</name>
</gene>
<reference evidence="6" key="3">
    <citation type="submission" date="2025-08" db="UniProtKB">
        <authorList>
            <consortium name="Ensembl"/>
        </authorList>
    </citation>
    <scope>IDENTIFICATION</scope>
</reference>
<dbReference type="SUPFAM" id="SSF56496">
    <property type="entry name" value="Fibrinogen C-terminal domain-like"/>
    <property type="match status" value="1"/>
</dbReference>
<dbReference type="HOGENOM" id="CLU_066147_0_0_1"/>
<keyword evidence="3" id="KW-0106">Calcium</keyword>
<dbReference type="SMR" id="F6WUV8"/>
<evidence type="ECO:0000313" key="6">
    <source>
        <dbReference type="Ensembl" id="ENSCINP00000019630.3"/>
    </source>
</evidence>
<dbReference type="PANTHER" id="PTHR16146:SF46">
    <property type="entry name" value="INTELECTIN-1A-RELATED"/>
    <property type="match status" value="1"/>
</dbReference>
<dbReference type="PANTHER" id="PTHR16146">
    <property type="entry name" value="INTELECTIN"/>
    <property type="match status" value="1"/>
</dbReference>
<dbReference type="Pfam" id="PF00147">
    <property type="entry name" value="Fibrinogen_C"/>
    <property type="match status" value="1"/>
</dbReference>
<dbReference type="InParanoid" id="F6WUV8"/>
<reference evidence="7" key="1">
    <citation type="journal article" date="2002" name="Science">
        <title>The draft genome of Ciona intestinalis: insights into chordate and vertebrate origins.</title>
        <authorList>
            <person name="Dehal P."/>
            <person name="Satou Y."/>
            <person name="Campbell R.K."/>
            <person name="Chapman J."/>
            <person name="Degnan B."/>
            <person name="De Tomaso A."/>
            <person name="Davidson B."/>
            <person name="Di Gregorio A."/>
            <person name="Gelpke M."/>
            <person name="Goodstein D.M."/>
            <person name="Harafuji N."/>
            <person name="Hastings K.E."/>
            <person name="Ho I."/>
            <person name="Hotta K."/>
            <person name="Huang W."/>
            <person name="Kawashima T."/>
            <person name="Lemaire P."/>
            <person name="Martinez D."/>
            <person name="Meinertzhagen I.A."/>
            <person name="Necula S."/>
            <person name="Nonaka M."/>
            <person name="Putnam N."/>
            <person name="Rash S."/>
            <person name="Saiga H."/>
            <person name="Satake M."/>
            <person name="Terry A."/>
            <person name="Yamada L."/>
            <person name="Wang H.G."/>
            <person name="Awazu S."/>
            <person name="Azumi K."/>
            <person name="Boore J."/>
            <person name="Branno M."/>
            <person name="Chin-Bow S."/>
            <person name="DeSantis R."/>
            <person name="Doyle S."/>
            <person name="Francino P."/>
            <person name="Keys D.N."/>
            <person name="Haga S."/>
            <person name="Hayashi H."/>
            <person name="Hino K."/>
            <person name="Imai K.S."/>
            <person name="Inaba K."/>
            <person name="Kano S."/>
            <person name="Kobayashi K."/>
            <person name="Kobayashi M."/>
            <person name="Lee B.I."/>
            <person name="Makabe K.W."/>
            <person name="Manohar C."/>
            <person name="Matassi G."/>
            <person name="Medina M."/>
            <person name="Mochizuki Y."/>
            <person name="Mount S."/>
            <person name="Morishita T."/>
            <person name="Miura S."/>
            <person name="Nakayama A."/>
            <person name="Nishizaka S."/>
            <person name="Nomoto H."/>
            <person name="Ohta F."/>
            <person name="Oishi K."/>
            <person name="Rigoutsos I."/>
            <person name="Sano M."/>
            <person name="Sasaki A."/>
            <person name="Sasakura Y."/>
            <person name="Shoguchi E."/>
            <person name="Shin-i T."/>
            <person name="Spagnuolo A."/>
            <person name="Stainier D."/>
            <person name="Suzuki M.M."/>
            <person name="Tassy O."/>
            <person name="Takatori N."/>
            <person name="Tokuoka M."/>
            <person name="Yagi K."/>
            <person name="Yoshizaki F."/>
            <person name="Wada S."/>
            <person name="Zhang C."/>
            <person name="Hyatt P.D."/>
            <person name="Larimer F."/>
            <person name="Detter C."/>
            <person name="Doggett N."/>
            <person name="Glavina T."/>
            <person name="Hawkins T."/>
            <person name="Richardson P."/>
            <person name="Lucas S."/>
            <person name="Kohara Y."/>
            <person name="Levine M."/>
            <person name="Satoh N."/>
            <person name="Rokhsar D.S."/>
        </authorList>
    </citation>
    <scope>NUCLEOTIDE SEQUENCE [LARGE SCALE GENOMIC DNA]</scope>
</reference>
<dbReference type="EMBL" id="EAAA01001917">
    <property type="status" value="NOT_ANNOTATED_CDS"/>
    <property type="molecule type" value="Genomic_DNA"/>
</dbReference>
<dbReference type="Gene3D" id="3.90.215.10">
    <property type="entry name" value="Gamma Fibrinogen, chain A, domain 1"/>
    <property type="match status" value="1"/>
</dbReference>
<dbReference type="AlphaFoldDB" id="F6WUV8"/>
<dbReference type="OMA" id="CMEIKTA"/>
<evidence type="ECO:0000256" key="4">
    <source>
        <dbReference type="ARBA" id="ARBA00023157"/>
    </source>
</evidence>
<dbReference type="GO" id="GO:0070492">
    <property type="term" value="F:oligosaccharide binding"/>
    <property type="evidence" value="ECO:0000318"/>
    <property type="project" value="GO_Central"/>
</dbReference>
<accession>F6WUV8</accession>
<dbReference type="GeneTree" id="ENSGT00940000163443"/>
<dbReference type="Ensembl" id="ENSCINT00000019630.3">
    <property type="protein sequence ID" value="ENSCINP00000019630.3"/>
    <property type="gene ID" value="ENSCING00000009653.3"/>
</dbReference>
<evidence type="ECO:0000256" key="3">
    <source>
        <dbReference type="ARBA" id="ARBA00022837"/>
    </source>
</evidence>
<reference evidence="6" key="2">
    <citation type="journal article" date="2008" name="Genome Biol.">
        <title>Improved genome assembly and evidence-based global gene model set for the chordate Ciona intestinalis: new insight into intron and operon populations.</title>
        <authorList>
            <person name="Satou Y."/>
            <person name="Mineta K."/>
            <person name="Ogasawara M."/>
            <person name="Sasakura Y."/>
            <person name="Shoguchi E."/>
            <person name="Ueno K."/>
            <person name="Yamada L."/>
            <person name="Matsumoto J."/>
            <person name="Wasserscheid J."/>
            <person name="Dewar K."/>
            <person name="Wiley G.B."/>
            <person name="Macmil S.L."/>
            <person name="Roe B.A."/>
            <person name="Zeller R.W."/>
            <person name="Hastings K.E."/>
            <person name="Lemaire P."/>
            <person name="Lindquist E."/>
            <person name="Endo T."/>
            <person name="Hotta K."/>
            <person name="Inaba K."/>
        </authorList>
    </citation>
    <scope>NUCLEOTIDE SEQUENCE [LARGE SCALE GENOMIC DNA]</scope>
    <source>
        <strain evidence="6">wild type</strain>
    </source>
</reference>
<proteinExistence type="predicted"/>
<organism evidence="6 7">
    <name type="scientific">Ciona intestinalis</name>
    <name type="common">Transparent sea squirt</name>
    <name type="synonym">Ascidia intestinalis</name>
    <dbReference type="NCBI Taxonomy" id="7719"/>
    <lineage>
        <taxon>Eukaryota</taxon>
        <taxon>Metazoa</taxon>
        <taxon>Chordata</taxon>
        <taxon>Tunicata</taxon>
        <taxon>Ascidiacea</taxon>
        <taxon>Phlebobranchia</taxon>
        <taxon>Cionidae</taxon>
        <taxon>Ciona</taxon>
    </lineage>
</organism>
<dbReference type="InterPro" id="IPR014716">
    <property type="entry name" value="Fibrinogen_a/b/g_C_1"/>
</dbReference>
<dbReference type="InterPro" id="IPR002181">
    <property type="entry name" value="Fibrinogen_a/b/g_C_dom"/>
</dbReference>
<sequence>MCHVLYAHSLQSCNEISVARLKVVSGLYTIHDTSGIPYPVYCDMEADNGGWTLVASVHENYIGEGVGRCTVGDRWSSQQGSSPLRPEGDASWQNLNTFGRAVSATSDDYKSQAYFELQARDVMVWQVPNDTPLSEFSSEAYLKYRTTNGFLTRYGGNMFKLYSVHYPVKSGVYTFPTDSGPSIPVVFDQGSATSLLGYLPTNAVPSIEAGYIQFRAISVHQDAFASCPGVRNKPSFNYPSQSCLGSAGRTEHSNILWWTFPAFCTTVMQQGQHGALKIHY</sequence>
<protein>
    <submittedName>
        <fullName evidence="6">Intelectin-1b-like</fullName>
    </submittedName>
</protein>
<evidence type="ECO:0000256" key="2">
    <source>
        <dbReference type="ARBA" id="ARBA00022734"/>
    </source>
</evidence>
<dbReference type="Proteomes" id="UP000008144">
    <property type="component" value="Chromosome 4"/>
</dbReference>
<reference evidence="6" key="4">
    <citation type="submission" date="2025-09" db="UniProtKB">
        <authorList>
            <consortium name="Ensembl"/>
        </authorList>
    </citation>
    <scope>IDENTIFICATION</scope>
</reference>
<dbReference type="InterPro" id="IPR036056">
    <property type="entry name" value="Fibrinogen-like_C"/>
</dbReference>
<evidence type="ECO:0000259" key="5">
    <source>
        <dbReference type="Pfam" id="PF00147"/>
    </source>
</evidence>
<evidence type="ECO:0000313" key="7">
    <source>
        <dbReference type="Proteomes" id="UP000008144"/>
    </source>
</evidence>
<dbReference type="EMBL" id="EAAA01001916">
    <property type="status" value="NOT_ANNOTATED_CDS"/>
    <property type="molecule type" value="Genomic_DNA"/>
</dbReference>